<name>A0ABS6D5C5_9FIRM</name>
<organism evidence="1 2">
    <name type="scientific">Faecalicatena faecalis</name>
    <dbReference type="NCBI Taxonomy" id="2726362"/>
    <lineage>
        <taxon>Bacteria</taxon>
        <taxon>Bacillati</taxon>
        <taxon>Bacillota</taxon>
        <taxon>Clostridia</taxon>
        <taxon>Lachnospirales</taxon>
        <taxon>Lachnospiraceae</taxon>
        <taxon>Faecalicatena</taxon>
    </lineage>
</organism>
<dbReference type="CDD" id="cd09024">
    <property type="entry name" value="Aldose_epim_lacX"/>
    <property type="match status" value="1"/>
</dbReference>
<dbReference type="EMBL" id="JABACJ020000012">
    <property type="protein sequence ID" value="MBU3876808.1"/>
    <property type="molecule type" value="Genomic_DNA"/>
</dbReference>
<dbReference type="InterPro" id="IPR037481">
    <property type="entry name" value="LacX"/>
</dbReference>
<comment type="caution">
    <text evidence="1">The sequence shown here is derived from an EMBL/GenBank/DDBJ whole genome shotgun (WGS) entry which is preliminary data.</text>
</comment>
<keyword evidence="2" id="KW-1185">Reference proteome</keyword>
<dbReference type="PANTHER" id="PTHR11122:SF13">
    <property type="entry name" value="GLUCOSE-6-PHOSPHATE 1-EPIMERASE"/>
    <property type="match status" value="1"/>
</dbReference>
<evidence type="ECO:0000313" key="1">
    <source>
        <dbReference type="EMBL" id="MBU3876808.1"/>
    </source>
</evidence>
<evidence type="ECO:0000313" key="2">
    <source>
        <dbReference type="Proteomes" id="UP000723714"/>
    </source>
</evidence>
<protein>
    <submittedName>
        <fullName evidence="1">Aldose 1-epimerase family protein</fullName>
    </submittedName>
</protein>
<dbReference type="InterPro" id="IPR008183">
    <property type="entry name" value="Aldose_1/G6P_1-epimerase"/>
</dbReference>
<accession>A0ABS6D5C5</accession>
<reference evidence="1 2" key="1">
    <citation type="submission" date="2021-06" db="EMBL/GenBank/DDBJ databases">
        <title>Faecalicatena sp. nov. isolated from porcine feces.</title>
        <authorList>
            <person name="Oh B.S."/>
            <person name="Lee J.H."/>
        </authorList>
    </citation>
    <scope>NUCLEOTIDE SEQUENCE [LARGE SCALE GENOMIC DNA]</scope>
    <source>
        <strain evidence="1 2">AGMB00832</strain>
    </source>
</reference>
<sequence>MEYTLKNDVLKVSFQSKGAALSSIQDKDGTEFLWQGDKTYWSGQAPVLFPICGSLRDDKAQIGDGKVTEMPRHGIVRKREFICEKQGENEIVFSLKSDEEMLKQYPYPFVLKIKYTLTGNTIRTQYEVNNTGEEDMPFFIGGHPGFNCPLFDTEHYDDYRVEFLQEEHCSVPTPVTETGLIDMEHRSPFLQNQKEVSLSHEMFEKDAVILDEIKSRSVKLLSKNHKKGVRLDFEDFPYLILWSTANHGPFIAMEPWVGLSTCSDESDVFEKKRNIQTAKSGECREYYFDITILGE</sequence>
<dbReference type="Pfam" id="PF01263">
    <property type="entry name" value="Aldose_epim"/>
    <property type="match status" value="1"/>
</dbReference>
<proteinExistence type="predicted"/>
<dbReference type="PANTHER" id="PTHR11122">
    <property type="entry name" value="APOSPORY-ASSOCIATED PROTEIN C-RELATED"/>
    <property type="match status" value="1"/>
</dbReference>
<dbReference type="Proteomes" id="UP000723714">
    <property type="component" value="Unassembled WGS sequence"/>
</dbReference>
<dbReference type="RefSeq" id="WP_216242551.1">
    <property type="nucleotide sequence ID" value="NZ_JABACJ020000012.1"/>
</dbReference>
<gene>
    <name evidence="1" type="ORF">HGO97_013420</name>
</gene>